<dbReference type="AlphaFoldDB" id="A0A6J4VIS0"/>
<gene>
    <name evidence="3" type="ORF">AVDCRST_MAG18-2724</name>
</gene>
<dbReference type="InterPro" id="IPR017853">
    <property type="entry name" value="GH"/>
</dbReference>
<evidence type="ECO:0000256" key="1">
    <source>
        <dbReference type="SAM" id="MobiDB-lite"/>
    </source>
</evidence>
<dbReference type="GO" id="GO:0004553">
    <property type="term" value="F:hydrolase activity, hydrolyzing O-glycosyl compounds"/>
    <property type="evidence" value="ECO:0007669"/>
    <property type="project" value="TreeGrafter"/>
</dbReference>
<proteinExistence type="predicted"/>
<dbReference type="PANTHER" id="PTHR12631:SF10">
    <property type="entry name" value="BETA-XYLOSIDASE-LIKE PROTEIN-RELATED"/>
    <property type="match status" value="1"/>
</dbReference>
<keyword evidence="2" id="KW-0472">Membrane</keyword>
<protein>
    <submittedName>
        <fullName evidence="3">GH39</fullName>
    </submittedName>
</protein>
<dbReference type="Gene3D" id="3.20.20.80">
    <property type="entry name" value="Glycosidases"/>
    <property type="match status" value="1"/>
</dbReference>
<feature type="transmembrane region" description="Helical" evidence="2">
    <location>
        <begin position="52"/>
        <end position="73"/>
    </location>
</feature>
<feature type="region of interest" description="Disordered" evidence="1">
    <location>
        <begin position="1"/>
        <end position="43"/>
    </location>
</feature>
<evidence type="ECO:0000256" key="2">
    <source>
        <dbReference type="SAM" id="Phobius"/>
    </source>
</evidence>
<keyword evidence="2" id="KW-0812">Transmembrane</keyword>
<feature type="transmembrane region" description="Helical" evidence="2">
    <location>
        <begin position="570"/>
        <end position="602"/>
    </location>
</feature>
<dbReference type="InterPro" id="IPR051923">
    <property type="entry name" value="Glycosyl_Hydrolase_39"/>
</dbReference>
<feature type="compositionally biased region" description="Basic and acidic residues" evidence="1">
    <location>
        <begin position="1"/>
        <end position="22"/>
    </location>
</feature>
<organism evidence="3">
    <name type="scientific">uncultured Thermomicrobiales bacterium</name>
    <dbReference type="NCBI Taxonomy" id="1645740"/>
    <lineage>
        <taxon>Bacteria</taxon>
        <taxon>Pseudomonadati</taxon>
        <taxon>Thermomicrobiota</taxon>
        <taxon>Thermomicrobia</taxon>
        <taxon>Thermomicrobiales</taxon>
        <taxon>environmental samples</taxon>
    </lineage>
</organism>
<sequence>MHEMTRRAREIVRPQRQTREDTSQATTVTSPPTRPVARPRRSRNLTNRMESALLLLALSISLIVSGVGLDGFLNRGIVYGTSTVNGGGLSLGMNVFLEKEVERQNIVRSVQMLKAGGVTYARQSFPWQDVERAPGYYRDQDGQDTWAKYDFIVEQLTGAGISILARVDTIPRWARPTTDNFEAYDKGPPQDFNNYANFVATVAARYKGKISHFQVWNEPNLNGEWGGKPINPAQYGLLLRRTSEKVKVANPAALIVTAGLAQTTEDGVATNNLNELDFIQRLYDSGAGPYFDILSVMDYGLGHSPEDRRVGPERANFSRLLLAREVMVRNNDSQKPIWVSEYGWISLPTDWKGSYDKTWGVSVDAETQARWTVEGLERMRREWPWVTNVFVWGFRWVERPQERPDDPSRHFEVVDYDFTPRPAYLALRDWAGHQAVATSGVLPVRDSRLLWGGTWREQTLGGQNYRVANAPGATVRLTFQGTDVRLKARAGGAEGQLYATIDGQPVRGLRADKDGTYVMLRDGITQTHDAEIALASGLDDRQHILELRYGGFGETAINGVLIGRQRPFDWTAAFLITAGLAGVFAGLVAGARAALIAAGWLTRNDRRFAARRQPAWWNTRE</sequence>
<dbReference type="PANTHER" id="PTHR12631">
    <property type="entry name" value="ALPHA-L-IDURONIDASE"/>
    <property type="match status" value="1"/>
</dbReference>
<keyword evidence="2" id="KW-1133">Transmembrane helix</keyword>
<reference evidence="3" key="1">
    <citation type="submission" date="2020-02" db="EMBL/GenBank/DDBJ databases">
        <authorList>
            <person name="Meier V. D."/>
        </authorList>
    </citation>
    <scope>NUCLEOTIDE SEQUENCE</scope>
    <source>
        <strain evidence="3">AVDCRST_MAG18</strain>
    </source>
</reference>
<dbReference type="Gene3D" id="2.60.120.260">
    <property type="entry name" value="Galactose-binding domain-like"/>
    <property type="match status" value="1"/>
</dbReference>
<accession>A0A6J4VIS0</accession>
<dbReference type="SUPFAM" id="SSF51445">
    <property type="entry name" value="(Trans)glycosidases"/>
    <property type="match status" value="1"/>
</dbReference>
<dbReference type="EMBL" id="CADCWN010000209">
    <property type="protein sequence ID" value="CAA9577516.1"/>
    <property type="molecule type" value="Genomic_DNA"/>
</dbReference>
<name>A0A6J4VIS0_9BACT</name>
<evidence type="ECO:0000313" key="3">
    <source>
        <dbReference type="EMBL" id="CAA9577516.1"/>
    </source>
</evidence>